<evidence type="ECO:0008006" key="4">
    <source>
        <dbReference type="Google" id="ProtNLM"/>
    </source>
</evidence>
<keyword evidence="3" id="KW-1185">Reference proteome</keyword>
<feature type="compositionally biased region" description="Low complexity" evidence="1">
    <location>
        <begin position="125"/>
        <end position="138"/>
    </location>
</feature>
<feature type="compositionally biased region" description="Basic and acidic residues" evidence="1">
    <location>
        <begin position="42"/>
        <end position="59"/>
    </location>
</feature>
<feature type="compositionally biased region" description="Basic and acidic residues" evidence="1">
    <location>
        <begin position="1"/>
        <end position="21"/>
    </location>
</feature>
<feature type="compositionally biased region" description="Low complexity" evidence="1">
    <location>
        <begin position="22"/>
        <end position="31"/>
    </location>
</feature>
<evidence type="ECO:0000313" key="3">
    <source>
        <dbReference type="Proteomes" id="UP001549920"/>
    </source>
</evidence>
<dbReference type="PANTHER" id="PTHR12577">
    <property type="entry name" value="DACHSHUND"/>
    <property type="match status" value="1"/>
</dbReference>
<feature type="compositionally biased region" description="Basic and acidic residues" evidence="1">
    <location>
        <begin position="177"/>
        <end position="216"/>
    </location>
</feature>
<comment type="caution">
    <text evidence="2">The sequence shown here is derived from an EMBL/GenBank/DDBJ whole genome shotgun (WGS) entry which is preliminary data.</text>
</comment>
<feature type="compositionally biased region" description="Low complexity" evidence="1">
    <location>
        <begin position="80"/>
        <end position="90"/>
    </location>
</feature>
<proteinExistence type="predicted"/>
<evidence type="ECO:0000313" key="2">
    <source>
        <dbReference type="EMBL" id="KAL0881013.1"/>
    </source>
</evidence>
<sequence>LRDERGDMERVMAMDKAREGSHNGSSPGHSPVLNLSKSGSGGDRDRPDRGDRDRGDRGEGSASGRSSAASRRTPQPPRMPSAATAAASPRSHSDESDAALSDQDDHNVKDEDEGADLSDGERDLPASSSPAPVSYAAPTGTPPSVPVDPTADTLVSSTETLLRNIQGLLKVAADNARQQERQISYEKAELKMDVLREREVKDNLERQLLDEQKMRENLSPPAQETPRSERENGSESKPPSAEPPAASPPFQREPPRTPDKPQWNYPPPPVDIMSGGAAFWQNYSESLAQELEMERKSRQQAMERDVKSPLSDRAGYYKNSVLFSSAT</sequence>
<dbReference type="Proteomes" id="UP001549920">
    <property type="component" value="Unassembled WGS sequence"/>
</dbReference>
<protein>
    <recommendedName>
        <fullName evidence="4">Dachshund</fullName>
    </recommendedName>
</protein>
<feature type="region of interest" description="Disordered" evidence="1">
    <location>
        <begin position="174"/>
        <end position="270"/>
    </location>
</feature>
<name>A0ABR3HX02_LOXSC</name>
<evidence type="ECO:0000256" key="1">
    <source>
        <dbReference type="SAM" id="MobiDB-lite"/>
    </source>
</evidence>
<feature type="region of interest" description="Disordered" evidence="1">
    <location>
        <begin position="1"/>
        <end position="152"/>
    </location>
</feature>
<dbReference type="InterPro" id="IPR052417">
    <property type="entry name" value="Dachshund_domain"/>
</dbReference>
<accession>A0ABR3HX02</accession>
<gene>
    <name evidence="2" type="ORF">ABMA27_002156</name>
</gene>
<organism evidence="2 3">
    <name type="scientific">Loxostege sticticalis</name>
    <name type="common">Beet webworm moth</name>
    <dbReference type="NCBI Taxonomy" id="481309"/>
    <lineage>
        <taxon>Eukaryota</taxon>
        <taxon>Metazoa</taxon>
        <taxon>Ecdysozoa</taxon>
        <taxon>Arthropoda</taxon>
        <taxon>Hexapoda</taxon>
        <taxon>Insecta</taxon>
        <taxon>Pterygota</taxon>
        <taxon>Neoptera</taxon>
        <taxon>Endopterygota</taxon>
        <taxon>Lepidoptera</taxon>
        <taxon>Glossata</taxon>
        <taxon>Ditrysia</taxon>
        <taxon>Pyraloidea</taxon>
        <taxon>Crambidae</taxon>
        <taxon>Pyraustinae</taxon>
        <taxon>Loxostege</taxon>
    </lineage>
</organism>
<dbReference type="EMBL" id="JBEUOH010000012">
    <property type="protein sequence ID" value="KAL0881013.1"/>
    <property type="molecule type" value="Genomic_DNA"/>
</dbReference>
<dbReference type="PANTHER" id="PTHR12577:SF6">
    <property type="entry name" value="DACHSHUND, ISOFORM B"/>
    <property type="match status" value="1"/>
</dbReference>
<feature type="compositionally biased region" description="Low complexity" evidence="1">
    <location>
        <begin position="60"/>
        <end position="72"/>
    </location>
</feature>
<feature type="non-terminal residue" evidence="2">
    <location>
        <position position="1"/>
    </location>
</feature>
<reference evidence="2 3" key="1">
    <citation type="submission" date="2024-06" db="EMBL/GenBank/DDBJ databases">
        <title>A chromosome-level genome assembly of beet webworm, Loxostege sticticalis.</title>
        <authorList>
            <person name="Zhang Y."/>
        </authorList>
    </citation>
    <scope>NUCLEOTIDE SEQUENCE [LARGE SCALE GENOMIC DNA]</scope>
    <source>
        <strain evidence="2">AQ026</strain>
        <tissue evidence="2">Whole body</tissue>
    </source>
</reference>